<dbReference type="EMBL" id="QONO01000052">
    <property type="protein sequence ID" value="RDR28198.1"/>
    <property type="molecule type" value="Genomic_DNA"/>
</dbReference>
<gene>
    <name evidence="1" type="ORF">C4A13_00950</name>
    <name evidence="2" type="ORF">C4A13_00951</name>
</gene>
<proteinExistence type="predicted"/>
<evidence type="ECO:0000313" key="2">
    <source>
        <dbReference type="EMBL" id="RDR28199.1"/>
    </source>
</evidence>
<dbReference type="Proteomes" id="UP000254454">
    <property type="component" value="Unassembled WGS sequence"/>
</dbReference>
<reference evidence="1 3" key="1">
    <citation type="submission" date="2018-06" db="EMBL/GenBank/DDBJ databases">
        <title>Recombination Drives Gene Content and Phenotype Evolution in Wild Type E. coli Strains.</title>
        <authorList>
            <person name="Field C.M."/>
            <person name="Silander O.K."/>
            <person name="Van Nimwegen E."/>
        </authorList>
    </citation>
    <scope>NUCLEOTIDE SEQUENCE [LARGE SCALE GENOMIC DNA]</scope>
    <source>
        <strain evidence="1 3">SC344</strain>
    </source>
</reference>
<dbReference type="AlphaFoldDB" id="A0A370V9X2"/>
<sequence>MSKIIIFTMFEKKSLLFFISSIFSAEMFTKFSFPEMKT</sequence>
<evidence type="ECO:0000313" key="1">
    <source>
        <dbReference type="EMBL" id="RDR28198.1"/>
    </source>
</evidence>
<protein>
    <submittedName>
        <fullName evidence="1">Uncharacterized protein</fullName>
    </submittedName>
</protein>
<organism evidence="1 3">
    <name type="scientific">Escherichia marmotae</name>
    <dbReference type="NCBI Taxonomy" id="1499973"/>
    <lineage>
        <taxon>Bacteria</taxon>
        <taxon>Pseudomonadati</taxon>
        <taxon>Pseudomonadota</taxon>
        <taxon>Gammaproteobacteria</taxon>
        <taxon>Enterobacterales</taxon>
        <taxon>Enterobacteriaceae</taxon>
        <taxon>Escherichia</taxon>
    </lineage>
</organism>
<accession>A0A370V9X2</accession>
<dbReference type="EMBL" id="QONO01000052">
    <property type="protein sequence ID" value="RDR28199.1"/>
    <property type="molecule type" value="Genomic_DNA"/>
</dbReference>
<evidence type="ECO:0000313" key="3">
    <source>
        <dbReference type="Proteomes" id="UP000254454"/>
    </source>
</evidence>
<name>A0A370V9X2_9ESCH</name>
<comment type="caution">
    <text evidence="1">The sequence shown here is derived from an EMBL/GenBank/DDBJ whole genome shotgun (WGS) entry which is preliminary data.</text>
</comment>